<protein>
    <submittedName>
        <fullName evidence="2">Uncharacterized protein</fullName>
    </submittedName>
</protein>
<dbReference type="AlphaFoldDB" id="A0AAN0JGJ0"/>
<dbReference type="Proteomes" id="UP000007879">
    <property type="component" value="Unassembled WGS sequence"/>
</dbReference>
<reference evidence="3" key="1">
    <citation type="journal article" date="2010" name="Nature">
        <title>The Amphimedon queenslandica genome and the evolution of animal complexity.</title>
        <authorList>
            <person name="Srivastava M."/>
            <person name="Simakov O."/>
            <person name="Chapman J."/>
            <person name="Fahey B."/>
            <person name="Gauthier M.E."/>
            <person name="Mitros T."/>
            <person name="Richards G.S."/>
            <person name="Conaco C."/>
            <person name="Dacre M."/>
            <person name="Hellsten U."/>
            <person name="Larroux C."/>
            <person name="Putnam N.H."/>
            <person name="Stanke M."/>
            <person name="Adamska M."/>
            <person name="Darling A."/>
            <person name="Degnan S.M."/>
            <person name="Oakley T.H."/>
            <person name="Plachetzki D.C."/>
            <person name="Zhai Y."/>
            <person name="Adamski M."/>
            <person name="Calcino A."/>
            <person name="Cummins S.F."/>
            <person name="Goodstein D.M."/>
            <person name="Harris C."/>
            <person name="Jackson D.J."/>
            <person name="Leys S.P."/>
            <person name="Shu S."/>
            <person name="Woodcroft B.J."/>
            <person name="Vervoort M."/>
            <person name="Kosik K.S."/>
            <person name="Manning G."/>
            <person name="Degnan B.M."/>
            <person name="Rokhsar D.S."/>
        </authorList>
    </citation>
    <scope>NUCLEOTIDE SEQUENCE [LARGE SCALE GENOMIC DNA]</scope>
</reference>
<gene>
    <name evidence="2" type="primary">100636881</name>
</gene>
<dbReference type="InterPro" id="IPR051291">
    <property type="entry name" value="CIMAP"/>
</dbReference>
<proteinExistence type="predicted"/>
<dbReference type="PANTHER" id="PTHR21580:SF28">
    <property type="entry name" value="BOREALIN N-TERMINAL DOMAIN-CONTAINING PROTEIN-RELATED"/>
    <property type="match status" value="1"/>
</dbReference>
<dbReference type="InterPro" id="IPR010736">
    <property type="entry name" value="SHIPPO-rpt"/>
</dbReference>
<name>A0AAN0JGJ0_AMPQE</name>
<sequence length="204" mass="22920">MQGLHCQWSRYRLLLLALITTLRRFSAGTGGHCQLVLPAYLTAVVLLHLLYHHHLDPQLFQLLKSCKNLFLELDSSSKKSLELLSNNLWIHKTAGKHQKRPDACTYSLPKLIGSNTSSTKSSPSYSMGGNAGTRIYITDSPSPNAYDVSIANRVKFKTLPAYSIHPQHRGKRRPVSTPGPAHYHPQANCVLRQYPAFSFRTKNQ</sequence>
<dbReference type="PANTHER" id="PTHR21580">
    <property type="entry name" value="SHIPPO-1-RELATED"/>
    <property type="match status" value="1"/>
</dbReference>
<organism evidence="2 3">
    <name type="scientific">Amphimedon queenslandica</name>
    <name type="common">Sponge</name>
    <dbReference type="NCBI Taxonomy" id="400682"/>
    <lineage>
        <taxon>Eukaryota</taxon>
        <taxon>Metazoa</taxon>
        <taxon>Porifera</taxon>
        <taxon>Demospongiae</taxon>
        <taxon>Heteroscleromorpha</taxon>
        <taxon>Haplosclerida</taxon>
        <taxon>Niphatidae</taxon>
        <taxon>Amphimedon</taxon>
    </lineage>
</organism>
<dbReference type="EnsemblMetazoa" id="XM_020000596.1">
    <property type="protein sequence ID" value="XP_019856155.1"/>
    <property type="gene ID" value="LOC100636881"/>
</dbReference>
<reference evidence="2" key="2">
    <citation type="submission" date="2024-06" db="UniProtKB">
        <authorList>
            <consortium name="EnsemblMetazoa"/>
        </authorList>
    </citation>
    <scope>IDENTIFICATION</scope>
</reference>
<evidence type="ECO:0000313" key="2">
    <source>
        <dbReference type="EnsemblMetazoa" id="XP_019856155.1"/>
    </source>
</evidence>
<accession>A0AAN0JGJ0</accession>
<evidence type="ECO:0000256" key="1">
    <source>
        <dbReference type="SAM" id="MobiDB-lite"/>
    </source>
</evidence>
<evidence type="ECO:0000313" key="3">
    <source>
        <dbReference type="Proteomes" id="UP000007879"/>
    </source>
</evidence>
<dbReference type="Pfam" id="PF07004">
    <property type="entry name" value="SHIPPO-rpt"/>
    <property type="match status" value="3"/>
</dbReference>
<feature type="region of interest" description="Disordered" evidence="1">
    <location>
        <begin position="165"/>
        <end position="184"/>
    </location>
</feature>
<keyword evidence="3" id="KW-1185">Reference proteome</keyword>